<evidence type="ECO:0008006" key="4">
    <source>
        <dbReference type="Google" id="ProtNLM"/>
    </source>
</evidence>
<dbReference type="eggNOG" id="ENOG502S9CT">
    <property type="taxonomic scope" value="Eukaryota"/>
</dbReference>
<accession>M1VM58</accession>
<reference evidence="2 3" key="1">
    <citation type="journal article" date="2004" name="Nature">
        <title>Genome sequence of the ultrasmall unicellular red alga Cyanidioschyzon merolae 10D.</title>
        <authorList>
            <person name="Matsuzaki M."/>
            <person name="Misumi O."/>
            <person name="Shin-i T."/>
            <person name="Maruyama S."/>
            <person name="Takahara M."/>
            <person name="Miyagishima S."/>
            <person name="Mori T."/>
            <person name="Nishida K."/>
            <person name="Yagisawa F."/>
            <person name="Nishida K."/>
            <person name="Yoshida Y."/>
            <person name="Nishimura Y."/>
            <person name="Nakao S."/>
            <person name="Kobayashi T."/>
            <person name="Momoyama Y."/>
            <person name="Higashiyama T."/>
            <person name="Minoda A."/>
            <person name="Sano M."/>
            <person name="Nomoto H."/>
            <person name="Oishi K."/>
            <person name="Hayashi H."/>
            <person name="Ohta F."/>
            <person name="Nishizaka S."/>
            <person name="Haga S."/>
            <person name="Miura S."/>
            <person name="Morishita T."/>
            <person name="Kabeya Y."/>
            <person name="Terasawa K."/>
            <person name="Suzuki Y."/>
            <person name="Ishii Y."/>
            <person name="Asakawa S."/>
            <person name="Takano H."/>
            <person name="Ohta N."/>
            <person name="Kuroiwa H."/>
            <person name="Tanaka K."/>
            <person name="Shimizu N."/>
            <person name="Sugano S."/>
            <person name="Sato N."/>
            <person name="Nozaki H."/>
            <person name="Ogasawara N."/>
            <person name="Kohara Y."/>
            <person name="Kuroiwa T."/>
        </authorList>
    </citation>
    <scope>NUCLEOTIDE SEQUENCE [LARGE SCALE GENOMIC DNA]</scope>
    <source>
        <strain evidence="2 3">10D</strain>
    </source>
</reference>
<keyword evidence="1" id="KW-0472">Membrane</keyword>
<evidence type="ECO:0000313" key="3">
    <source>
        <dbReference type="Proteomes" id="UP000007014"/>
    </source>
</evidence>
<dbReference type="Gramene" id="CMS436CT">
    <property type="protein sequence ID" value="CMS436CT"/>
    <property type="gene ID" value="CMS436C"/>
</dbReference>
<dbReference type="HOGENOM" id="CLU_680363_0_0_1"/>
<dbReference type="Proteomes" id="UP000007014">
    <property type="component" value="Chromosome 19"/>
</dbReference>
<keyword evidence="3" id="KW-1185">Reference proteome</keyword>
<dbReference type="STRING" id="280699.M1VM58"/>
<feature type="transmembrane region" description="Helical" evidence="1">
    <location>
        <begin position="375"/>
        <end position="392"/>
    </location>
</feature>
<feature type="transmembrane region" description="Helical" evidence="1">
    <location>
        <begin position="341"/>
        <end position="363"/>
    </location>
</feature>
<dbReference type="EMBL" id="AP006501">
    <property type="protein sequence ID" value="BAM82993.1"/>
    <property type="molecule type" value="Genomic_DNA"/>
</dbReference>
<evidence type="ECO:0000256" key="1">
    <source>
        <dbReference type="SAM" id="Phobius"/>
    </source>
</evidence>
<dbReference type="PANTHER" id="PTHR35514:SF1">
    <property type="entry name" value="THYLAKOID LUMENAL 15.0 KDA PROTEIN 2, CHLOROPLASTIC"/>
    <property type="match status" value="1"/>
</dbReference>
<dbReference type="RefSeq" id="XP_005539029.1">
    <property type="nucleotide sequence ID" value="XM_005538972.1"/>
</dbReference>
<evidence type="ECO:0000313" key="2">
    <source>
        <dbReference type="EMBL" id="BAM82993.1"/>
    </source>
</evidence>
<dbReference type="KEGG" id="cme:CYME_CMS436C"/>
<proteinExistence type="predicted"/>
<dbReference type="PANTHER" id="PTHR35514">
    <property type="entry name" value="THYLAKOID LUMENAL 15.0 KDA PROTEIN 2, CHLOROPLASTIC"/>
    <property type="match status" value="1"/>
</dbReference>
<dbReference type="OrthoDB" id="417797at2759"/>
<dbReference type="AlphaFoldDB" id="M1VM58"/>
<sequence length="405" mass="45215">MQSEGTVYRHRARCTLFVGVAAPFGLCTTKRHLGLLSAQRPSQRYLRSGLGPVDSSMGSRSSARVSAALVHDTRWGVGTSAAQPRVSETILSRGLATIFSLLLWQDLQDTAAYAAEHTRTQARAQWVNHHTEEATRWGSLPLLADSTQPQGQDGNLSTKLLPDVVDTDGQPRVILDLARALSSFEYEQLRTRIHHIEATTGYRVRILTQRFETVGRAISSYFGLQDQRSILIVLDERSGNVLNFRVGDQVTARFPSSFWLELQGRYGNQFYVREHGEYGVLDACIRAMETCLQDGRICRFVPGFGRDQWALSFLMSLLGGAVIGFTARTPQDGKEASTPNWRWVLVFSPLWAIFLVSFGTLPIVAREGWWNRDLIANWAGAVLVATAFWYAIPRVFPNGPGDRAR</sequence>
<feature type="transmembrane region" description="Helical" evidence="1">
    <location>
        <begin position="309"/>
        <end position="329"/>
    </location>
</feature>
<gene>
    <name evidence="2" type="ORF">CYME_CMS436C</name>
</gene>
<name>M1VM58_CYAM1</name>
<keyword evidence="1" id="KW-0812">Transmembrane</keyword>
<organism evidence="2 3">
    <name type="scientific">Cyanidioschyzon merolae (strain NIES-3377 / 10D)</name>
    <name type="common">Unicellular red alga</name>
    <dbReference type="NCBI Taxonomy" id="280699"/>
    <lineage>
        <taxon>Eukaryota</taxon>
        <taxon>Rhodophyta</taxon>
        <taxon>Bangiophyceae</taxon>
        <taxon>Cyanidiales</taxon>
        <taxon>Cyanidiaceae</taxon>
        <taxon>Cyanidioschyzon</taxon>
    </lineage>
</organism>
<dbReference type="GeneID" id="16997511"/>
<reference evidence="2 3" key="2">
    <citation type="journal article" date="2007" name="BMC Biol.">
        <title>A 100%-complete sequence reveals unusually simple genomic features in the hot-spring red alga Cyanidioschyzon merolae.</title>
        <authorList>
            <person name="Nozaki H."/>
            <person name="Takano H."/>
            <person name="Misumi O."/>
            <person name="Terasawa K."/>
            <person name="Matsuzaki M."/>
            <person name="Maruyama S."/>
            <person name="Nishida K."/>
            <person name="Yagisawa F."/>
            <person name="Yoshida Y."/>
            <person name="Fujiwara T."/>
            <person name="Takio S."/>
            <person name="Tamura K."/>
            <person name="Chung S.J."/>
            <person name="Nakamura S."/>
            <person name="Kuroiwa H."/>
            <person name="Tanaka K."/>
            <person name="Sato N."/>
            <person name="Kuroiwa T."/>
        </authorList>
    </citation>
    <scope>NUCLEOTIDE SEQUENCE [LARGE SCALE GENOMIC DNA]</scope>
    <source>
        <strain evidence="2 3">10D</strain>
    </source>
</reference>
<protein>
    <recommendedName>
        <fullName evidence="4">TPM domain-containing protein</fullName>
    </recommendedName>
</protein>
<keyword evidence="1" id="KW-1133">Transmembrane helix</keyword>